<dbReference type="InterPro" id="IPR029028">
    <property type="entry name" value="Alpha/beta_knot_MTases"/>
</dbReference>
<reference evidence="14 15" key="1">
    <citation type="submission" date="2016-11" db="EMBL/GenBank/DDBJ databases">
        <authorList>
            <person name="Jaros S."/>
            <person name="Januszkiewicz K."/>
            <person name="Wedrychowicz H."/>
        </authorList>
    </citation>
    <scope>NUCLEOTIDE SEQUENCE [LARGE SCALE GENOMIC DNA]</scope>
    <source>
        <strain evidence="14 15">DSM 16112</strain>
    </source>
</reference>
<dbReference type="PIRSF" id="PIRSF015601">
    <property type="entry name" value="MTase_slr0722"/>
    <property type="match status" value="1"/>
</dbReference>
<comment type="subcellular location">
    <subcellularLocation>
        <location evidence="1 12">Cytoplasm</location>
    </subcellularLocation>
</comment>
<evidence type="ECO:0000256" key="9">
    <source>
        <dbReference type="ARBA" id="ARBA00022691"/>
    </source>
</evidence>
<dbReference type="GO" id="GO:0070475">
    <property type="term" value="P:rRNA base methylation"/>
    <property type="evidence" value="ECO:0007669"/>
    <property type="project" value="TreeGrafter"/>
</dbReference>
<name>A0A1M4VZR5_9BURK</name>
<gene>
    <name evidence="14" type="ORF">SAMN02745117_00766</name>
</gene>
<dbReference type="OrthoDB" id="9815641at2"/>
<keyword evidence="9 12" id="KW-0949">S-adenosyl-L-methionine</keyword>
<evidence type="ECO:0000256" key="6">
    <source>
        <dbReference type="ARBA" id="ARBA00022552"/>
    </source>
</evidence>
<proteinExistence type="inferred from homology"/>
<feature type="domain" description="Ribosomal RNA small subunit methyltransferase E methyltransferase" evidence="13">
    <location>
        <begin position="79"/>
        <end position="254"/>
    </location>
</feature>
<dbReference type="Gene3D" id="2.40.240.20">
    <property type="entry name" value="Hypothetical PUA domain-like, domain 1"/>
    <property type="match status" value="1"/>
</dbReference>
<keyword evidence="15" id="KW-1185">Reference proteome</keyword>
<dbReference type="EC" id="2.1.1.193" evidence="3 12"/>
<evidence type="ECO:0000313" key="15">
    <source>
        <dbReference type="Proteomes" id="UP000184327"/>
    </source>
</evidence>
<dbReference type="Gene3D" id="3.40.1280.10">
    <property type="match status" value="1"/>
</dbReference>
<dbReference type="AlphaFoldDB" id="A0A1M4VZR5"/>
<dbReference type="GO" id="GO:0070042">
    <property type="term" value="F:rRNA (uridine-N3-)-methyltransferase activity"/>
    <property type="evidence" value="ECO:0007669"/>
    <property type="project" value="TreeGrafter"/>
</dbReference>
<sequence length="257" mass="27564">MPRFHCPEPLQTGAELDLPASAARHVQVLRMQPGQSLTLFPGAEPHSNAQYQATIVQMGRQNVRVHVDSVEHADREARPTIHLLAGMPANERMDWLVEKATELGAACITPIAAERSMLRLKGERAEKKQAHWRAIAIAACEQSGRNTVPTVAASISLKDWLQAQPAPDDGHAVAVQRLVLTPQGAQHSLAQWWQQRQAAAAEGSVDAVQVLTGPEGGLSEAELQLAVAHGFVPVSLGARILRSETAPLACLALLTAA</sequence>
<protein>
    <recommendedName>
        <fullName evidence="4 12">Ribosomal RNA small subunit methyltransferase E</fullName>
        <ecNumber evidence="3 12">2.1.1.193</ecNumber>
    </recommendedName>
</protein>
<dbReference type="PANTHER" id="PTHR30027">
    <property type="entry name" value="RIBOSOMAL RNA SMALL SUBUNIT METHYLTRANSFERASE E"/>
    <property type="match status" value="1"/>
</dbReference>
<evidence type="ECO:0000313" key="14">
    <source>
        <dbReference type="EMBL" id="SHE74212.1"/>
    </source>
</evidence>
<accession>A0A1M4VZR5</accession>
<keyword evidence="7 12" id="KW-0489">Methyltransferase</keyword>
<evidence type="ECO:0000256" key="4">
    <source>
        <dbReference type="ARBA" id="ARBA00013673"/>
    </source>
</evidence>
<evidence type="ECO:0000256" key="7">
    <source>
        <dbReference type="ARBA" id="ARBA00022603"/>
    </source>
</evidence>
<dbReference type="RefSeq" id="WP_073354821.1">
    <property type="nucleotide sequence ID" value="NZ_FQUZ01000006.1"/>
</dbReference>
<dbReference type="NCBIfam" id="NF008692">
    <property type="entry name" value="PRK11713.1-5"/>
    <property type="match status" value="1"/>
</dbReference>
<dbReference type="Proteomes" id="UP000184327">
    <property type="component" value="Unassembled WGS sequence"/>
</dbReference>
<evidence type="ECO:0000256" key="1">
    <source>
        <dbReference type="ARBA" id="ARBA00004496"/>
    </source>
</evidence>
<evidence type="ECO:0000256" key="10">
    <source>
        <dbReference type="ARBA" id="ARBA00025699"/>
    </source>
</evidence>
<evidence type="ECO:0000256" key="2">
    <source>
        <dbReference type="ARBA" id="ARBA00005528"/>
    </source>
</evidence>
<dbReference type="EMBL" id="FQUZ01000006">
    <property type="protein sequence ID" value="SHE74212.1"/>
    <property type="molecule type" value="Genomic_DNA"/>
</dbReference>
<keyword evidence="6 12" id="KW-0698">rRNA processing</keyword>
<keyword evidence="8 12" id="KW-0808">Transferase</keyword>
<dbReference type="PANTHER" id="PTHR30027:SF3">
    <property type="entry name" value="16S RRNA (URACIL(1498)-N(3))-METHYLTRANSFERASE"/>
    <property type="match status" value="1"/>
</dbReference>
<dbReference type="InterPro" id="IPR029026">
    <property type="entry name" value="tRNA_m1G_MTases_N"/>
</dbReference>
<evidence type="ECO:0000256" key="12">
    <source>
        <dbReference type="PIRNR" id="PIRNR015601"/>
    </source>
</evidence>
<evidence type="ECO:0000256" key="8">
    <source>
        <dbReference type="ARBA" id="ARBA00022679"/>
    </source>
</evidence>
<evidence type="ECO:0000259" key="13">
    <source>
        <dbReference type="Pfam" id="PF04452"/>
    </source>
</evidence>
<dbReference type="GO" id="GO:0005737">
    <property type="term" value="C:cytoplasm"/>
    <property type="evidence" value="ECO:0007669"/>
    <property type="project" value="UniProtKB-SubCell"/>
</dbReference>
<evidence type="ECO:0000256" key="3">
    <source>
        <dbReference type="ARBA" id="ARBA00012328"/>
    </source>
</evidence>
<comment type="function">
    <text evidence="10 12">Specifically methylates the N3 position of the uracil ring of uridine 1498 (m3U1498) in 16S rRNA. Acts on the fully assembled 30S ribosomal subunit.</text>
</comment>
<comment type="similarity">
    <text evidence="2 12">Belongs to the RNA methyltransferase RsmE family.</text>
</comment>
<dbReference type="CDD" id="cd18084">
    <property type="entry name" value="RsmE-like"/>
    <property type="match status" value="1"/>
</dbReference>
<evidence type="ECO:0000256" key="11">
    <source>
        <dbReference type="ARBA" id="ARBA00047944"/>
    </source>
</evidence>
<dbReference type="STRING" id="1122156.SAMN02745117_00766"/>
<dbReference type="SUPFAM" id="SSF88697">
    <property type="entry name" value="PUA domain-like"/>
    <property type="match status" value="1"/>
</dbReference>
<dbReference type="Pfam" id="PF04452">
    <property type="entry name" value="Methyltrans_RNA"/>
    <property type="match status" value="1"/>
</dbReference>
<organism evidence="14 15">
    <name type="scientific">Lampropedia hyalina DSM 16112</name>
    <dbReference type="NCBI Taxonomy" id="1122156"/>
    <lineage>
        <taxon>Bacteria</taxon>
        <taxon>Pseudomonadati</taxon>
        <taxon>Pseudomonadota</taxon>
        <taxon>Betaproteobacteria</taxon>
        <taxon>Burkholderiales</taxon>
        <taxon>Comamonadaceae</taxon>
        <taxon>Lampropedia</taxon>
    </lineage>
</organism>
<evidence type="ECO:0000256" key="5">
    <source>
        <dbReference type="ARBA" id="ARBA00022490"/>
    </source>
</evidence>
<dbReference type="SUPFAM" id="SSF75217">
    <property type="entry name" value="alpha/beta knot"/>
    <property type="match status" value="1"/>
</dbReference>
<dbReference type="InterPro" id="IPR046886">
    <property type="entry name" value="RsmE_MTase_dom"/>
</dbReference>
<dbReference type="NCBIfam" id="TIGR00046">
    <property type="entry name" value="RsmE family RNA methyltransferase"/>
    <property type="match status" value="1"/>
</dbReference>
<dbReference type="InterPro" id="IPR006700">
    <property type="entry name" value="RsmE"/>
</dbReference>
<comment type="catalytic activity">
    <reaction evidence="11 12">
        <text>uridine(1498) in 16S rRNA + S-adenosyl-L-methionine = N(3)-methyluridine(1498) in 16S rRNA + S-adenosyl-L-homocysteine + H(+)</text>
        <dbReference type="Rhea" id="RHEA:42920"/>
        <dbReference type="Rhea" id="RHEA-COMP:10283"/>
        <dbReference type="Rhea" id="RHEA-COMP:10284"/>
        <dbReference type="ChEBI" id="CHEBI:15378"/>
        <dbReference type="ChEBI" id="CHEBI:57856"/>
        <dbReference type="ChEBI" id="CHEBI:59789"/>
        <dbReference type="ChEBI" id="CHEBI:65315"/>
        <dbReference type="ChEBI" id="CHEBI:74502"/>
        <dbReference type="EC" id="2.1.1.193"/>
    </reaction>
</comment>
<keyword evidence="5 12" id="KW-0963">Cytoplasm</keyword>
<dbReference type="InterPro" id="IPR015947">
    <property type="entry name" value="PUA-like_sf"/>
</dbReference>